<evidence type="ECO:0000313" key="11">
    <source>
        <dbReference type="EMBL" id="RKX67935.1"/>
    </source>
</evidence>
<dbReference type="EMBL" id="QNBC01000006">
    <property type="protein sequence ID" value="RKX67935.1"/>
    <property type="molecule type" value="Genomic_DNA"/>
</dbReference>
<dbReference type="InterPro" id="IPR036890">
    <property type="entry name" value="HATPase_C_sf"/>
</dbReference>
<evidence type="ECO:0000259" key="9">
    <source>
        <dbReference type="PROSITE" id="PS50109"/>
    </source>
</evidence>
<dbReference type="Pfam" id="PF02518">
    <property type="entry name" value="HATPase_c"/>
    <property type="match status" value="1"/>
</dbReference>
<dbReference type="GO" id="GO:0000160">
    <property type="term" value="P:phosphorelay signal transduction system"/>
    <property type="evidence" value="ECO:0007669"/>
    <property type="project" value="UniProtKB-KW"/>
</dbReference>
<dbReference type="PANTHER" id="PTHR43065:SF46">
    <property type="entry name" value="C4-DICARBOXYLATE TRANSPORT SENSOR PROTEIN DCTB"/>
    <property type="match status" value="1"/>
</dbReference>
<proteinExistence type="predicted"/>
<dbReference type="EC" id="2.7.13.3" evidence="2"/>
<dbReference type="InterPro" id="IPR005467">
    <property type="entry name" value="His_kinase_dom"/>
</dbReference>
<accession>A0A660SAS1</accession>
<dbReference type="PANTHER" id="PTHR43065">
    <property type="entry name" value="SENSOR HISTIDINE KINASE"/>
    <property type="match status" value="1"/>
</dbReference>
<evidence type="ECO:0000256" key="7">
    <source>
        <dbReference type="ARBA" id="ARBA00023012"/>
    </source>
</evidence>
<dbReference type="SUPFAM" id="SSF52172">
    <property type="entry name" value="CheY-like"/>
    <property type="match status" value="1"/>
</dbReference>
<keyword evidence="3" id="KW-0808">Transferase</keyword>
<dbReference type="PROSITE" id="PS50110">
    <property type="entry name" value="RESPONSE_REGULATORY"/>
    <property type="match status" value="1"/>
</dbReference>
<evidence type="ECO:0000259" key="10">
    <source>
        <dbReference type="PROSITE" id="PS50110"/>
    </source>
</evidence>
<evidence type="ECO:0000256" key="3">
    <source>
        <dbReference type="ARBA" id="ARBA00022679"/>
    </source>
</evidence>
<dbReference type="AlphaFoldDB" id="A0A660SAS1"/>
<evidence type="ECO:0000256" key="5">
    <source>
        <dbReference type="ARBA" id="ARBA00022777"/>
    </source>
</evidence>
<gene>
    <name evidence="11" type="ORF">DRP44_00975</name>
</gene>
<dbReference type="InterPro" id="IPR003594">
    <property type="entry name" value="HATPase_dom"/>
</dbReference>
<feature type="modified residue" description="4-aspartylphosphate" evidence="8">
    <location>
        <position position="757"/>
    </location>
</feature>
<organism evidence="11 12">
    <name type="scientific">candidate division TA06 bacterium</name>
    <dbReference type="NCBI Taxonomy" id="2250710"/>
    <lineage>
        <taxon>Bacteria</taxon>
        <taxon>Bacteria division TA06</taxon>
    </lineage>
</organism>
<comment type="catalytic activity">
    <reaction evidence="1">
        <text>ATP + protein L-histidine = ADP + protein N-phospho-L-histidine.</text>
        <dbReference type="EC" id="2.7.13.3"/>
    </reaction>
</comment>
<dbReference type="InterPro" id="IPR001789">
    <property type="entry name" value="Sig_transdc_resp-reg_receiver"/>
</dbReference>
<evidence type="ECO:0000313" key="12">
    <source>
        <dbReference type="Proteomes" id="UP000282321"/>
    </source>
</evidence>
<keyword evidence="5" id="KW-0418">Kinase</keyword>
<evidence type="ECO:0000256" key="8">
    <source>
        <dbReference type="PROSITE-ProRule" id="PRU00169"/>
    </source>
</evidence>
<keyword evidence="8" id="KW-0597">Phosphoprotein</keyword>
<protein>
    <recommendedName>
        <fullName evidence="2">histidine kinase</fullName>
        <ecNumber evidence="2">2.7.13.3</ecNumber>
    </recommendedName>
</protein>
<dbReference type="InterPro" id="IPR011006">
    <property type="entry name" value="CheY-like_superfamily"/>
</dbReference>
<evidence type="ECO:0000256" key="2">
    <source>
        <dbReference type="ARBA" id="ARBA00012438"/>
    </source>
</evidence>
<dbReference type="PRINTS" id="PR00344">
    <property type="entry name" value="BCTRLSENSOR"/>
</dbReference>
<keyword evidence="4" id="KW-0547">Nucleotide-binding</keyword>
<evidence type="ECO:0000256" key="6">
    <source>
        <dbReference type="ARBA" id="ARBA00022840"/>
    </source>
</evidence>
<dbReference type="Gene3D" id="3.40.50.2300">
    <property type="match status" value="1"/>
</dbReference>
<feature type="domain" description="Histidine kinase" evidence="9">
    <location>
        <begin position="467"/>
        <end position="686"/>
    </location>
</feature>
<dbReference type="GO" id="GO:0004673">
    <property type="term" value="F:protein histidine kinase activity"/>
    <property type="evidence" value="ECO:0007669"/>
    <property type="project" value="UniProtKB-EC"/>
</dbReference>
<dbReference type="Proteomes" id="UP000282321">
    <property type="component" value="Unassembled WGS sequence"/>
</dbReference>
<feature type="domain" description="Response regulatory" evidence="10">
    <location>
        <begin position="706"/>
        <end position="822"/>
    </location>
</feature>
<keyword evidence="7" id="KW-0902">Two-component regulatory system</keyword>
<dbReference type="PROSITE" id="PS50109">
    <property type="entry name" value="HIS_KIN"/>
    <property type="match status" value="1"/>
</dbReference>
<evidence type="ECO:0000256" key="4">
    <source>
        <dbReference type="ARBA" id="ARBA00022741"/>
    </source>
</evidence>
<dbReference type="SUPFAM" id="SSF55874">
    <property type="entry name" value="ATPase domain of HSP90 chaperone/DNA topoisomerase II/histidine kinase"/>
    <property type="match status" value="1"/>
</dbReference>
<evidence type="ECO:0000256" key="1">
    <source>
        <dbReference type="ARBA" id="ARBA00000085"/>
    </source>
</evidence>
<dbReference type="InterPro" id="IPR000014">
    <property type="entry name" value="PAS"/>
</dbReference>
<reference evidence="11 12" key="1">
    <citation type="submission" date="2018-06" db="EMBL/GenBank/DDBJ databases">
        <title>Extensive metabolic versatility and redundancy in microbially diverse, dynamic hydrothermal sediments.</title>
        <authorList>
            <person name="Dombrowski N."/>
            <person name="Teske A."/>
            <person name="Baker B.J."/>
        </authorList>
    </citation>
    <scope>NUCLEOTIDE SEQUENCE [LARGE SCALE GENOMIC DNA]</scope>
    <source>
        <strain evidence="11">B35_G9</strain>
    </source>
</reference>
<dbReference type="Gene3D" id="3.30.565.10">
    <property type="entry name" value="Histidine kinase-like ATPase, C-terminal domain"/>
    <property type="match status" value="1"/>
</dbReference>
<dbReference type="GO" id="GO:0005524">
    <property type="term" value="F:ATP binding"/>
    <property type="evidence" value="ECO:0007669"/>
    <property type="project" value="UniProtKB-KW"/>
</dbReference>
<sequence>MSHNMFKVIMIEQLNFPAFELDKEEIKFNTSLALIFRDFPNLKSYIESNIDEIRLKDKIKATIDNKIFDIFKLSYKNENYIYIVNIIQIHKSIDFTNSFDSIYDFALDFIGNLFEPEHLSLFEKQDQNLILRGFRGKDIFKERNVILTIDKFPNIKKSYQNKVQTTINGKELTHVIKDTYKNYSFISIPIYKMNYFYGMFIMAGKMDFSQIKDKIYLVVTFLNSLFYEHEMSNILKILRILQKRLFEESYLLDSEGRMLFPLYGTYPHFDAIKTGLPKFKILTEIVDRKNPYIMPIGKKNFYIISKITTKNNSFYFIGKQKIGSSLFSYNIDTNYQTILTNFFSDAPFGLFLQEEEHIIYYNKQFLNMFPAFLSNKDTDFFSLISKEGRGKIQRFKEQLFKEGVLNSRIDITRNNTIYVYNMFLNTFKNQSGVDIIGIVVDITNIAVYEKEIIELKKRETLQNLSSIIGNQINNLLQPIVGYASYLKMIAGDNMEIKEIVSKIEQSTIMATDLIHRVPLKIKQPGEVIDLFEESKNILEIIELIKPESTKIYYSGEEKKYCSLISSTGFNQILLNLIYNALEAIREEGSIELSFDSIHITDKEKIRIYGLKNQDFVHIKIRDTGIGIEETSMREIFKPFYTTKQGGHSGLGLSMVLEIVENNNGFIEISSKRFKGTDVNVYLPQYSCEEKQLIPDIGGHGKKRVDSMLIIEDNEIVSSFIDSILNSLHINHYITNDPHEGILYMQKNRNSISHVYLDFNIKGISIIDLFNKLFSANGNAKFIISSGYFEKEKLHALLELNNDIMILKKPFDYSAFIKAMQYN</sequence>
<keyword evidence="6" id="KW-0067">ATP-binding</keyword>
<dbReference type="InterPro" id="IPR004358">
    <property type="entry name" value="Sig_transdc_His_kin-like_C"/>
</dbReference>
<dbReference type="SMART" id="SM00387">
    <property type="entry name" value="HATPase_c"/>
    <property type="match status" value="1"/>
</dbReference>
<name>A0A660SAS1_UNCT6</name>
<comment type="caution">
    <text evidence="11">The sequence shown here is derived from an EMBL/GenBank/DDBJ whole genome shotgun (WGS) entry which is preliminary data.</text>
</comment>
<dbReference type="Pfam" id="PF13426">
    <property type="entry name" value="PAS_9"/>
    <property type="match status" value="1"/>
</dbReference>